<evidence type="ECO:0000313" key="3">
    <source>
        <dbReference type="EMBL" id="KKM95778.1"/>
    </source>
</evidence>
<gene>
    <name evidence="3" type="ORF">LCGC14_1184740</name>
</gene>
<feature type="domain" description="TtsA-like Glycoside hydrolase family 108" evidence="1">
    <location>
        <begin position="14"/>
        <end position="115"/>
    </location>
</feature>
<dbReference type="Pfam" id="PF05838">
    <property type="entry name" value="Glyco_hydro_108"/>
    <property type="match status" value="1"/>
</dbReference>
<organism evidence="3">
    <name type="scientific">marine sediment metagenome</name>
    <dbReference type="NCBI Taxonomy" id="412755"/>
    <lineage>
        <taxon>unclassified sequences</taxon>
        <taxon>metagenomes</taxon>
        <taxon>ecological metagenomes</taxon>
    </lineage>
</organism>
<dbReference type="AlphaFoldDB" id="A0A0F9LQY0"/>
<dbReference type="InterPro" id="IPR018537">
    <property type="entry name" value="Peptidoglycan-bd_3"/>
</dbReference>
<evidence type="ECO:0000259" key="2">
    <source>
        <dbReference type="Pfam" id="PF09374"/>
    </source>
</evidence>
<dbReference type="Pfam" id="PF09374">
    <property type="entry name" value="PG_binding_3"/>
    <property type="match status" value="1"/>
</dbReference>
<name>A0A0F9LQY0_9ZZZZ</name>
<accession>A0A0F9LQY0</accession>
<dbReference type="Gene3D" id="1.20.141.10">
    <property type="entry name" value="Chitosanase, subunit A, domain 1"/>
    <property type="match status" value="1"/>
</dbReference>
<dbReference type="SUPFAM" id="SSF53955">
    <property type="entry name" value="Lysozyme-like"/>
    <property type="match status" value="1"/>
</dbReference>
<dbReference type="EMBL" id="LAZR01005962">
    <property type="protein sequence ID" value="KKM95778.1"/>
    <property type="molecule type" value="Genomic_DNA"/>
</dbReference>
<dbReference type="InterPro" id="IPR023346">
    <property type="entry name" value="Lysozyme-like_dom_sf"/>
</dbReference>
<reference evidence="3" key="1">
    <citation type="journal article" date="2015" name="Nature">
        <title>Complex archaea that bridge the gap between prokaryotes and eukaryotes.</title>
        <authorList>
            <person name="Spang A."/>
            <person name="Saw J.H."/>
            <person name="Jorgensen S.L."/>
            <person name="Zaremba-Niedzwiedzka K."/>
            <person name="Martijn J."/>
            <person name="Lind A.E."/>
            <person name="van Eijk R."/>
            <person name="Schleper C."/>
            <person name="Guy L."/>
            <person name="Ettema T.J."/>
        </authorList>
    </citation>
    <scope>NUCLEOTIDE SEQUENCE</scope>
</reference>
<dbReference type="InterPro" id="IPR008565">
    <property type="entry name" value="TtsA-like_GH18_dom"/>
</dbReference>
<feature type="domain" description="Peptidoglycan binding" evidence="2">
    <location>
        <begin position="119"/>
        <end position="189"/>
    </location>
</feature>
<proteinExistence type="predicted"/>
<sequence>MADFGLIYHGDTEKIEGEFADILGDTGGRTWKGISENNNPDWRGWAIIDAILHADPALAKPLRRVELNKKLRASGQLEAATFERMKLRYWDVFWGDRNSSQIVAAEMYDQTVHFGPSRATEHLQRVLNALNRKGVTVADVRVDGDYGKNTHAALEIVLARSGETPIALYLNCLQGARYIELVERQPNGRFEDWIWGFSRRIGL</sequence>
<protein>
    <submittedName>
        <fullName evidence="3">Uncharacterized protein</fullName>
    </submittedName>
</protein>
<evidence type="ECO:0000259" key="1">
    <source>
        <dbReference type="Pfam" id="PF05838"/>
    </source>
</evidence>
<comment type="caution">
    <text evidence="3">The sequence shown here is derived from an EMBL/GenBank/DDBJ whole genome shotgun (WGS) entry which is preliminary data.</text>
</comment>